<keyword evidence="11" id="KW-1185">Reference proteome</keyword>
<sequence>MTTVTLGRPPLERHLRDHRDQGRKALVPYVTAGVTPGWTGLVEALADAGADAIEIGLPYSDPMLEGTTIQEASQRALDQGMTTDRALAAVAELDLNVPLVVMTYSNLIRHRGAGVFCERLASAGVSGLIPVDTPLDEATPLLAAARSHGIETVLIVAPSTPPDRIEAIADQGSGFVYASTVMGTTGERTTLGDQAADLATRVRAATDRPVLMGFGISGPQTAAQAARHADGVIMGAAVMRRVLAGESANEVAGLVREVRTALDAIIEPRWP</sequence>
<keyword evidence="6 8" id="KW-0456">Lyase</keyword>
<evidence type="ECO:0000256" key="4">
    <source>
        <dbReference type="ARBA" id="ARBA00022822"/>
    </source>
</evidence>
<comment type="subunit">
    <text evidence="2 8">Tetramer of two alpha and two beta chains.</text>
</comment>
<dbReference type="Pfam" id="PF00290">
    <property type="entry name" value="Trp_syntA"/>
    <property type="match status" value="1"/>
</dbReference>
<evidence type="ECO:0000256" key="6">
    <source>
        <dbReference type="ARBA" id="ARBA00023239"/>
    </source>
</evidence>
<dbReference type="Proteomes" id="UP001501074">
    <property type="component" value="Unassembled WGS sequence"/>
</dbReference>
<dbReference type="InterPro" id="IPR018204">
    <property type="entry name" value="Trp_synthase_alpha_AS"/>
</dbReference>
<comment type="similarity">
    <text evidence="8 9">Belongs to the TrpA family.</text>
</comment>
<evidence type="ECO:0000256" key="8">
    <source>
        <dbReference type="HAMAP-Rule" id="MF_00131"/>
    </source>
</evidence>
<evidence type="ECO:0000256" key="7">
    <source>
        <dbReference type="ARBA" id="ARBA00049047"/>
    </source>
</evidence>
<evidence type="ECO:0000256" key="2">
    <source>
        <dbReference type="ARBA" id="ARBA00011270"/>
    </source>
</evidence>
<evidence type="ECO:0000313" key="11">
    <source>
        <dbReference type="Proteomes" id="UP001501074"/>
    </source>
</evidence>
<organism evidence="10 11">
    <name type="scientific">Kineosporia mesophila</name>
    <dbReference type="NCBI Taxonomy" id="566012"/>
    <lineage>
        <taxon>Bacteria</taxon>
        <taxon>Bacillati</taxon>
        <taxon>Actinomycetota</taxon>
        <taxon>Actinomycetes</taxon>
        <taxon>Kineosporiales</taxon>
        <taxon>Kineosporiaceae</taxon>
        <taxon>Kineosporia</taxon>
    </lineage>
</organism>
<keyword evidence="3 8" id="KW-0028">Amino-acid biosynthesis</keyword>
<dbReference type="InterPro" id="IPR002028">
    <property type="entry name" value="Trp_synthase_suA"/>
</dbReference>
<dbReference type="InterPro" id="IPR013785">
    <property type="entry name" value="Aldolase_TIM"/>
</dbReference>
<evidence type="ECO:0000256" key="9">
    <source>
        <dbReference type="RuleBase" id="RU003662"/>
    </source>
</evidence>
<evidence type="ECO:0000256" key="3">
    <source>
        <dbReference type="ARBA" id="ARBA00022605"/>
    </source>
</evidence>
<proteinExistence type="inferred from homology"/>
<feature type="active site" description="Proton acceptor" evidence="8">
    <location>
        <position position="65"/>
    </location>
</feature>
<dbReference type="CDD" id="cd04724">
    <property type="entry name" value="Tryptophan_synthase_alpha"/>
    <property type="match status" value="1"/>
</dbReference>
<dbReference type="HAMAP" id="MF_00131">
    <property type="entry name" value="Trp_synth_alpha"/>
    <property type="match status" value="1"/>
</dbReference>
<evidence type="ECO:0000256" key="5">
    <source>
        <dbReference type="ARBA" id="ARBA00023141"/>
    </source>
</evidence>
<dbReference type="Gene3D" id="3.20.20.70">
    <property type="entry name" value="Aldolase class I"/>
    <property type="match status" value="1"/>
</dbReference>
<keyword evidence="5 8" id="KW-0057">Aromatic amino acid biosynthesis</keyword>
<dbReference type="InterPro" id="IPR011060">
    <property type="entry name" value="RibuloseP-bd_barrel"/>
</dbReference>
<dbReference type="PROSITE" id="PS00167">
    <property type="entry name" value="TRP_SYNTHASE_ALPHA"/>
    <property type="match status" value="1"/>
</dbReference>
<dbReference type="NCBIfam" id="TIGR00262">
    <property type="entry name" value="trpA"/>
    <property type="match status" value="1"/>
</dbReference>
<dbReference type="RefSeq" id="WP_231487289.1">
    <property type="nucleotide sequence ID" value="NZ_BAAAZO010000003.1"/>
</dbReference>
<dbReference type="EC" id="4.2.1.20" evidence="8"/>
<comment type="pathway">
    <text evidence="1 8">Amino-acid biosynthesis; L-tryptophan biosynthesis; L-tryptophan from chorismate: step 5/5.</text>
</comment>
<keyword evidence="4 8" id="KW-0822">Tryptophan biosynthesis</keyword>
<accession>A0ABP6ZJQ7</accession>
<dbReference type="EMBL" id="BAAAZO010000003">
    <property type="protein sequence ID" value="GAA3610142.1"/>
    <property type="molecule type" value="Genomic_DNA"/>
</dbReference>
<feature type="active site" description="Proton acceptor" evidence="8">
    <location>
        <position position="54"/>
    </location>
</feature>
<comment type="catalytic activity">
    <reaction evidence="7 8">
        <text>(1S,2R)-1-C-(indol-3-yl)glycerol 3-phosphate + L-serine = D-glyceraldehyde 3-phosphate + L-tryptophan + H2O</text>
        <dbReference type="Rhea" id="RHEA:10532"/>
        <dbReference type="ChEBI" id="CHEBI:15377"/>
        <dbReference type="ChEBI" id="CHEBI:33384"/>
        <dbReference type="ChEBI" id="CHEBI:57912"/>
        <dbReference type="ChEBI" id="CHEBI:58866"/>
        <dbReference type="ChEBI" id="CHEBI:59776"/>
        <dbReference type="EC" id="4.2.1.20"/>
    </reaction>
</comment>
<dbReference type="SUPFAM" id="SSF51366">
    <property type="entry name" value="Ribulose-phoshate binding barrel"/>
    <property type="match status" value="1"/>
</dbReference>
<dbReference type="PANTHER" id="PTHR43406:SF1">
    <property type="entry name" value="TRYPTOPHAN SYNTHASE ALPHA CHAIN, CHLOROPLASTIC"/>
    <property type="match status" value="1"/>
</dbReference>
<comment type="function">
    <text evidence="8">The alpha subunit is responsible for the aldol cleavage of indoleglycerol phosphate to indole and glyceraldehyde 3-phosphate.</text>
</comment>
<comment type="caution">
    <text evidence="10">The sequence shown here is derived from an EMBL/GenBank/DDBJ whole genome shotgun (WGS) entry which is preliminary data.</text>
</comment>
<dbReference type="PANTHER" id="PTHR43406">
    <property type="entry name" value="TRYPTOPHAN SYNTHASE, ALPHA CHAIN"/>
    <property type="match status" value="1"/>
</dbReference>
<evidence type="ECO:0000256" key="1">
    <source>
        <dbReference type="ARBA" id="ARBA00004733"/>
    </source>
</evidence>
<evidence type="ECO:0000313" key="10">
    <source>
        <dbReference type="EMBL" id="GAA3610142.1"/>
    </source>
</evidence>
<reference evidence="11" key="1">
    <citation type="journal article" date="2019" name="Int. J. Syst. Evol. Microbiol.">
        <title>The Global Catalogue of Microorganisms (GCM) 10K type strain sequencing project: providing services to taxonomists for standard genome sequencing and annotation.</title>
        <authorList>
            <consortium name="The Broad Institute Genomics Platform"/>
            <consortium name="The Broad Institute Genome Sequencing Center for Infectious Disease"/>
            <person name="Wu L."/>
            <person name="Ma J."/>
        </authorList>
    </citation>
    <scope>NUCLEOTIDE SEQUENCE [LARGE SCALE GENOMIC DNA]</scope>
    <source>
        <strain evidence="11">JCM 16902</strain>
    </source>
</reference>
<name>A0ABP6ZJQ7_9ACTN</name>
<gene>
    <name evidence="10" type="primary">trpA_1</name>
    <name evidence="8" type="synonym">trpA</name>
    <name evidence="10" type="ORF">GCM10022223_27840</name>
</gene>
<protein>
    <recommendedName>
        <fullName evidence="8">Tryptophan synthase alpha chain</fullName>
        <ecNumber evidence="8">4.2.1.20</ecNumber>
    </recommendedName>
</protein>